<proteinExistence type="predicted"/>
<evidence type="ECO:0000313" key="2">
    <source>
        <dbReference type="EMBL" id="KAJ7703067.1"/>
    </source>
</evidence>
<keyword evidence="3" id="KW-1185">Reference proteome</keyword>
<accession>A0AAD7E207</accession>
<name>A0AAD7E207_MYCRO</name>
<evidence type="ECO:0000313" key="3">
    <source>
        <dbReference type="Proteomes" id="UP001221757"/>
    </source>
</evidence>
<feature type="region of interest" description="Disordered" evidence="1">
    <location>
        <begin position="133"/>
        <end position="160"/>
    </location>
</feature>
<feature type="compositionally biased region" description="Low complexity" evidence="1">
    <location>
        <begin position="290"/>
        <end position="303"/>
    </location>
</feature>
<evidence type="ECO:0000256" key="1">
    <source>
        <dbReference type="SAM" id="MobiDB-lite"/>
    </source>
</evidence>
<sequence length="436" mass="45907">MDPAMHTRLDAVTEDLLGMKLRVAGQVLAYDAYTGLALLRDRDAAVVVDVALCVSAWASEWVGEHLCTVTAVGYLERAPAGIGIPGLPKHFPGRAPRVAGGLVCSSRSNCSVLSHDGFTWSFTAAYNISNARAEPLPAHPPKPNPPLPSRALPTPSYTSSDHPDLGFHHYRAPTPTVFALAALAVFAWPADPAHAFFWAVQGARCDCRDRAGVIDSGAYLIIPVPWTSAAHAQKAQRVTRAAARRATAAASAPITPPAPVPAPSADTPDLPPAQKTRRRTSPAEALTTPQRASARQQKQQQRTAPREHETISPAVVASVPVRPPHVRARSTSQESSETLVASSRAASVASADTVVVDVVAPKSLKCMIAPAEESVDGAPIPSEGGVVTRSRMKQAPEAAKATRKTPYPTTKDKQVAAGRGKGKTPTGKRKAAKSGK</sequence>
<dbReference type="EMBL" id="JARKIE010000013">
    <property type="protein sequence ID" value="KAJ7703067.1"/>
    <property type="molecule type" value="Genomic_DNA"/>
</dbReference>
<feature type="compositionally biased region" description="Basic residues" evidence="1">
    <location>
        <begin position="420"/>
        <end position="436"/>
    </location>
</feature>
<dbReference type="AlphaFoldDB" id="A0AAD7E207"/>
<gene>
    <name evidence="2" type="ORF">B0H17DRAFT_1326915</name>
</gene>
<dbReference type="Proteomes" id="UP001221757">
    <property type="component" value="Unassembled WGS sequence"/>
</dbReference>
<feature type="compositionally biased region" description="Low complexity" evidence="1">
    <location>
        <begin position="241"/>
        <end position="253"/>
    </location>
</feature>
<protein>
    <submittedName>
        <fullName evidence="2">Uncharacterized protein</fullName>
    </submittedName>
</protein>
<organism evidence="2 3">
    <name type="scientific">Mycena rosella</name>
    <name type="common">Pink bonnet</name>
    <name type="synonym">Agaricus rosellus</name>
    <dbReference type="NCBI Taxonomy" id="1033263"/>
    <lineage>
        <taxon>Eukaryota</taxon>
        <taxon>Fungi</taxon>
        <taxon>Dikarya</taxon>
        <taxon>Basidiomycota</taxon>
        <taxon>Agaricomycotina</taxon>
        <taxon>Agaricomycetes</taxon>
        <taxon>Agaricomycetidae</taxon>
        <taxon>Agaricales</taxon>
        <taxon>Marasmiineae</taxon>
        <taxon>Mycenaceae</taxon>
        <taxon>Mycena</taxon>
    </lineage>
</organism>
<feature type="region of interest" description="Disordered" evidence="1">
    <location>
        <begin position="241"/>
        <end position="338"/>
    </location>
</feature>
<feature type="region of interest" description="Disordered" evidence="1">
    <location>
        <begin position="379"/>
        <end position="436"/>
    </location>
</feature>
<comment type="caution">
    <text evidence="2">The sequence shown here is derived from an EMBL/GenBank/DDBJ whole genome shotgun (WGS) entry which is preliminary data.</text>
</comment>
<reference evidence="2" key="1">
    <citation type="submission" date="2023-03" db="EMBL/GenBank/DDBJ databases">
        <title>Massive genome expansion in bonnet fungi (Mycena s.s.) driven by repeated elements and novel gene families across ecological guilds.</title>
        <authorList>
            <consortium name="Lawrence Berkeley National Laboratory"/>
            <person name="Harder C.B."/>
            <person name="Miyauchi S."/>
            <person name="Viragh M."/>
            <person name="Kuo A."/>
            <person name="Thoen E."/>
            <person name="Andreopoulos B."/>
            <person name="Lu D."/>
            <person name="Skrede I."/>
            <person name="Drula E."/>
            <person name="Henrissat B."/>
            <person name="Morin E."/>
            <person name="Kohler A."/>
            <person name="Barry K."/>
            <person name="LaButti K."/>
            <person name="Morin E."/>
            <person name="Salamov A."/>
            <person name="Lipzen A."/>
            <person name="Mereny Z."/>
            <person name="Hegedus B."/>
            <person name="Baldrian P."/>
            <person name="Stursova M."/>
            <person name="Weitz H."/>
            <person name="Taylor A."/>
            <person name="Grigoriev I.V."/>
            <person name="Nagy L.G."/>
            <person name="Martin F."/>
            <person name="Kauserud H."/>
        </authorList>
    </citation>
    <scope>NUCLEOTIDE SEQUENCE</scope>
    <source>
        <strain evidence="2">CBHHK067</strain>
    </source>
</reference>
<feature type="compositionally biased region" description="Pro residues" evidence="1">
    <location>
        <begin position="137"/>
        <end position="148"/>
    </location>
</feature>